<name>A0A150PA04_SORCE</name>
<comment type="caution">
    <text evidence="2">The sequence shown here is derived from an EMBL/GenBank/DDBJ whole genome shotgun (WGS) entry which is preliminary data.</text>
</comment>
<evidence type="ECO:0000313" key="3">
    <source>
        <dbReference type="Proteomes" id="UP000075420"/>
    </source>
</evidence>
<accession>A0A150PA04</accession>
<organism evidence="2 3">
    <name type="scientific">Sorangium cellulosum</name>
    <name type="common">Polyangium cellulosum</name>
    <dbReference type="NCBI Taxonomy" id="56"/>
    <lineage>
        <taxon>Bacteria</taxon>
        <taxon>Pseudomonadati</taxon>
        <taxon>Myxococcota</taxon>
        <taxon>Polyangia</taxon>
        <taxon>Polyangiales</taxon>
        <taxon>Polyangiaceae</taxon>
        <taxon>Sorangium</taxon>
    </lineage>
</organism>
<dbReference type="AlphaFoldDB" id="A0A150PA04"/>
<protein>
    <submittedName>
        <fullName evidence="2">Uncharacterized protein</fullName>
    </submittedName>
</protein>
<dbReference type="EMBL" id="JELY01002443">
    <property type="protein sequence ID" value="KYF52517.1"/>
    <property type="molecule type" value="Genomic_DNA"/>
</dbReference>
<feature type="region of interest" description="Disordered" evidence="1">
    <location>
        <begin position="47"/>
        <end position="68"/>
    </location>
</feature>
<evidence type="ECO:0000256" key="1">
    <source>
        <dbReference type="SAM" id="MobiDB-lite"/>
    </source>
</evidence>
<gene>
    <name evidence="2" type="ORF">BE08_21960</name>
</gene>
<dbReference type="Proteomes" id="UP000075420">
    <property type="component" value="Unassembled WGS sequence"/>
</dbReference>
<proteinExistence type="predicted"/>
<reference evidence="2 3" key="1">
    <citation type="submission" date="2014-02" db="EMBL/GenBank/DDBJ databases">
        <title>The small core and large imbalanced accessory genome model reveals a collaborative survival strategy of Sorangium cellulosum strains in nature.</title>
        <authorList>
            <person name="Han K."/>
            <person name="Peng R."/>
            <person name="Blom J."/>
            <person name="Li Y.-Z."/>
        </authorList>
    </citation>
    <scope>NUCLEOTIDE SEQUENCE [LARGE SCALE GENOMIC DNA]</scope>
    <source>
        <strain evidence="2 3">So0157-25</strain>
    </source>
</reference>
<sequence length="94" mass="9710">MSLKHSLTVDDGRARLWSGGVDARASRRTPGALIPSIFLDARQADVGDGREGREDGVAASSGSALPGSVGPAAGHLAILRRWIMDGAPIPTKAH</sequence>
<evidence type="ECO:0000313" key="2">
    <source>
        <dbReference type="EMBL" id="KYF52517.1"/>
    </source>
</evidence>
<feature type="compositionally biased region" description="Basic and acidic residues" evidence="1">
    <location>
        <begin position="47"/>
        <end position="56"/>
    </location>
</feature>